<comment type="caution">
    <text evidence="13">The sequence shown here is derived from an EMBL/GenBank/DDBJ whole genome shotgun (WGS) entry which is preliminary data.</text>
</comment>
<evidence type="ECO:0000256" key="7">
    <source>
        <dbReference type="ARBA" id="ARBA00022989"/>
    </source>
</evidence>
<accession>A0A4Z1P0V3</accession>
<evidence type="ECO:0000256" key="1">
    <source>
        <dbReference type="ARBA" id="ARBA00004389"/>
    </source>
</evidence>
<feature type="region of interest" description="Disordered" evidence="11">
    <location>
        <begin position="239"/>
        <end position="262"/>
    </location>
</feature>
<evidence type="ECO:0000256" key="9">
    <source>
        <dbReference type="ARBA" id="ARBA00023136"/>
    </source>
</evidence>
<evidence type="ECO:0000256" key="2">
    <source>
        <dbReference type="ARBA" id="ARBA00005619"/>
    </source>
</evidence>
<dbReference type="EMBL" id="SNSC02000029">
    <property type="protein sequence ID" value="TID13067.1"/>
    <property type="molecule type" value="Genomic_DNA"/>
</dbReference>
<name>A0A4Z1P0V3_9PEZI</name>
<dbReference type="OrthoDB" id="41266at2759"/>
<keyword evidence="5" id="KW-0547">Nucleotide-binding</keyword>
<keyword evidence="13" id="KW-0378">Hydrolase</keyword>
<dbReference type="GO" id="GO:0005525">
    <property type="term" value="F:GTP binding"/>
    <property type="evidence" value="ECO:0007669"/>
    <property type="project" value="UniProtKB-KW"/>
</dbReference>
<evidence type="ECO:0000256" key="10">
    <source>
        <dbReference type="ARBA" id="ARBA00023170"/>
    </source>
</evidence>
<sequence length="304" mass="32765">MAWYDEDSWATAAFAANKSTIFVTVILAFALPILVHLYIYRSRASTSTPTFLVLGPSGSGKTSFVTKLERGTSAQTHTSIDPLSIIAVLPSTIRPASAKYRSSHDDASLAPIPILLKDTPGHAKLRHHANTLLESSPKGIIFVVDSTALSSSTTDGEPNKSLSETAEYLHDTLLILQRRYANAGTAKIREETPFLVAANKSDLFTSLPANIVKATLENEITKIRDARVKGLLSVGTVGKGEGLGSTEEEEPDEEKDVLGGSGEGKFSFDQMREYNLEVVCTGGNVLGDEGPGVDGWWEWIAEQI</sequence>
<organism evidence="13 14">
    <name type="scientific">Venturia nashicola</name>
    <dbReference type="NCBI Taxonomy" id="86259"/>
    <lineage>
        <taxon>Eukaryota</taxon>
        <taxon>Fungi</taxon>
        <taxon>Dikarya</taxon>
        <taxon>Ascomycota</taxon>
        <taxon>Pezizomycotina</taxon>
        <taxon>Dothideomycetes</taxon>
        <taxon>Pleosporomycetidae</taxon>
        <taxon>Venturiales</taxon>
        <taxon>Venturiaceae</taxon>
        <taxon>Venturia</taxon>
    </lineage>
</organism>
<evidence type="ECO:0000313" key="13">
    <source>
        <dbReference type="EMBL" id="TID13067.1"/>
    </source>
</evidence>
<dbReference type="Gene3D" id="3.40.50.300">
    <property type="entry name" value="P-loop containing nucleotide triphosphate hydrolases"/>
    <property type="match status" value="1"/>
</dbReference>
<evidence type="ECO:0000256" key="6">
    <source>
        <dbReference type="ARBA" id="ARBA00022824"/>
    </source>
</evidence>
<dbReference type="SUPFAM" id="SSF52540">
    <property type="entry name" value="P-loop containing nucleoside triphosphate hydrolases"/>
    <property type="match status" value="1"/>
</dbReference>
<dbReference type="GO" id="GO:0005789">
    <property type="term" value="C:endoplasmic reticulum membrane"/>
    <property type="evidence" value="ECO:0007669"/>
    <property type="project" value="UniProtKB-SubCell"/>
</dbReference>
<proteinExistence type="inferred from homology"/>
<feature type="transmembrane region" description="Helical" evidence="12">
    <location>
        <begin position="20"/>
        <end position="40"/>
    </location>
</feature>
<protein>
    <recommendedName>
        <fullName evidence="3">Signal recognition particle receptor subunit beta</fullName>
    </recommendedName>
</protein>
<keyword evidence="6" id="KW-0256">Endoplasmic reticulum</keyword>
<dbReference type="STRING" id="86259.A0A4Z1P0V3"/>
<evidence type="ECO:0000313" key="14">
    <source>
        <dbReference type="Proteomes" id="UP000298493"/>
    </source>
</evidence>
<comment type="similarity">
    <text evidence="2">Belongs to the SRP receptor beta subunit family.</text>
</comment>
<keyword evidence="10" id="KW-0675">Receptor</keyword>
<dbReference type="Pfam" id="PF09439">
    <property type="entry name" value="SRPRB"/>
    <property type="match status" value="1"/>
</dbReference>
<comment type="subcellular location">
    <subcellularLocation>
        <location evidence="1">Endoplasmic reticulum membrane</location>
        <topology evidence="1">Single-pass membrane protein</topology>
    </subcellularLocation>
</comment>
<keyword evidence="8" id="KW-0342">GTP-binding</keyword>
<dbReference type="Proteomes" id="UP000298493">
    <property type="component" value="Unassembled WGS sequence"/>
</dbReference>
<keyword evidence="4 12" id="KW-0812">Transmembrane</keyword>
<feature type="compositionally biased region" description="Acidic residues" evidence="11">
    <location>
        <begin position="246"/>
        <end position="255"/>
    </location>
</feature>
<keyword evidence="14" id="KW-1185">Reference proteome</keyword>
<keyword evidence="7 12" id="KW-1133">Transmembrane helix</keyword>
<evidence type="ECO:0000256" key="3">
    <source>
        <dbReference type="ARBA" id="ARBA00020256"/>
    </source>
</evidence>
<evidence type="ECO:0000256" key="5">
    <source>
        <dbReference type="ARBA" id="ARBA00022741"/>
    </source>
</evidence>
<dbReference type="GO" id="GO:0016787">
    <property type="term" value="F:hydrolase activity"/>
    <property type="evidence" value="ECO:0007669"/>
    <property type="project" value="UniProtKB-KW"/>
</dbReference>
<evidence type="ECO:0000256" key="4">
    <source>
        <dbReference type="ARBA" id="ARBA00022692"/>
    </source>
</evidence>
<reference evidence="13 14" key="1">
    <citation type="submission" date="2019-04" db="EMBL/GenBank/DDBJ databases">
        <title>High contiguity whole genome sequence and gene annotation resource for two Venturia nashicola isolates.</title>
        <authorList>
            <person name="Prokchorchik M."/>
            <person name="Won K."/>
            <person name="Lee Y."/>
            <person name="Choi E.D."/>
            <person name="Segonzac C."/>
            <person name="Sohn K.H."/>
        </authorList>
    </citation>
    <scope>NUCLEOTIDE SEQUENCE [LARGE SCALE GENOMIC DNA]</scope>
    <source>
        <strain evidence="13 14">PRI2</strain>
    </source>
</reference>
<keyword evidence="9 12" id="KW-0472">Membrane</keyword>
<dbReference type="InterPro" id="IPR019009">
    <property type="entry name" value="SRP_receptor_beta_su"/>
</dbReference>
<gene>
    <name evidence="13" type="ORF">E6O75_ATG10016</name>
</gene>
<evidence type="ECO:0000256" key="11">
    <source>
        <dbReference type="SAM" id="MobiDB-lite"/>
    </source>
</evidence>
<dbReference type="AlphaFoldDB" id="A0A4Z1P0V3"/>
<evidence type="ECO:0000256" key="8">
    <source>
        <dbReference type="ARBA" id="ARBA00023134"/>
    </source>
</evidence>
<dbReference type="InterPro" id="IPR027417">
    <property type="entry name" value="P-loop_NTPase"/>
</dbReference>
<evidence type="ECO:0000256" key="12">
    <source>
        <dbReference type="SAM" id="Phobius"/>
    </source>
</evidence>